<proteinExistence type="predicted"/>
<feature type="region of interest" description="Disordered" evidence="1">
    <location>
        <begin position="102"/>
        <end position="137"/>
    </location>
</feature>
<keyword evidence="3" id="KW-1185">Reference proteome</keyword>
<dbReference type="AlphaFoldDB" id="A0A2T3Z572"/>
<sequence length="156" mass="16941">MAAIGPDGAQMPAWTSIYALDRKPWPHLAPIELSTASGTAPSASGPQQSFGLRLRLVRHTRLRVLRVKAVLAHRIDQTPTACCTGYCASFASSAARLQEVHASHPRRRGSSTWRSLVLVPPPPPPLRPPPPSTSIHHRQIPSVAAWPRFPSLFAQA</sequence>
<dbReference type="EMBL" id="KZ679263">
    <property type="protein sequence ID" value="PTB39890.1"/>
    <property type="molecule type" value="Genomic_DNA"/>
</dbReference>
<organism evidence="2 3">
    <name type="scientific">Trichoderma asperellum (strain ATCC 204424 / CBS 433.97 / NBRC 101777)</name>
    <dbReference type="NCBI Taxonomy" id="1042311"/>
    <lineage>
        <taxon>Eukaryota</taxon>
        <taxon>Fungi</taxon>
        <taxon>Dikarya</taxon>
        <taxon>Ascomycota</taxon>
        <taxon>Pezizomycotina</taxon>
        <taxon>Sordariomycetes</taxon>
        <taxon>Hypocreomycetidae</taxon>
        <taxon>Hypocreales</taxon>
        <taxon>Hypocreaceae</taxon>
        <taxon>Trichoderma</taxon>
    </lineage>
</organism>
<gene>
    <name evidence="2" type="ORF">M441DRAFT_422557</name>
</gene>
<name>A0A2T3Z572_TRIA4</name>
<protein>
    <submittedName>
        <fullName evidence="2">Uncharacterized protein</fullName>
    </submittedName>
</protein>
<reference evidence="2 3" key="1">
    <citation type="submission" date="2016-07" db="EMBL/GenBank/DDBJ databases">
        <title>Multiple horizontal gene transfer events from other fungi enriched the ability of initially mycotrophic Trichoderma (Ascomycota) to feed on dead plant biomass.</title>
        <authorList>
            <consortium name="DOE Joint Genome Institute"/>
            <person name="Aerts A."/>
            <person name="Atanasova L."/>
            <person name="Chenthamara K."/>
            <person name="Zhang J."/>
            <person name="Grujic M."/>
            <person name="Henrissat B."/>
            <person name="Kuo A."/>
            <person name="Salamov A."/>
            <person name="Lipzen A."/>
            <person name="Labutti K."/>
            <person name="Barry K."/>
            <person name="Miao Y."/>
            <person name="Rahimi M.J."/>
            <person name="Shen Q."/>
            <person name="Grigoriev I.V."/>
            <person name="Kubicek C.P."/>
            <person name="Druzhinina I.S."/>
        </authorList>
    </citation>
    <scope>NUCLEOTIDE SEQUENCE [LARGE SCALE GENOMIC DNA]</scope>
    <source>
        <strain evidence="2 3">CBS 433.97</strain>
    </source>
</reference>
<feature type="compositionally biased region" description="Pro residues" evidence="1">
    <location>
        <begin position="119"/>
        <end position="132"/>
    </location>
</feature>
<accession>A0A2T3Z572</accession>
<evidence type="ECO:0000313" key="2">
    <source>
        <dbReference type="EMBL" id="PTB39890.1"/>
    </source>
</evidence>
<dbReference type="Proteomes" id="UP000240493">
    <property type="component" value="Unassembled WGS sequence"/>
</dbReference>
<evidence type="ECO:0000256" key="1">
    <source>
        <dbReference type="SAM" id="MobiDB-lite"/>
    </source>
</evidence>
<evidence type="ECO:0000313" key="3">
    <source>
        <dbReference type="Proteomes" id="UP000240493"/>
    </source>
</evidence>